<feature type="compositionally biased region" description="Low complexity" evidence="1">
    <location>
        <begin position="260"/>
        <end position="271"/>
    </location>
</feature>
<dbReference type="Pfam" id="PF01852">
    <property type="entry name" value="START"/>
    <property type="match status" value="1"/>
</dbReference>
<dbReference type="OrthoDB" id="527476at2759"/>
<dbReference type="EMBL" id="BDRX01000010">
    <property type="protein sequence ID" value="GBF89469.1"/>
    <property type="molecule type" value="Genomic_DNA"/>
</dbReference>
<sequence length="301" mass="31298">MAAVPDDEAFLASQPLTNGDRRALRTLLNGPRGSGGAGAQGAAAATRLMAHGITIKRAAQQGPRRIYRYYGSGCVDASAQLVFDALSNTGLVPQWDLLFKGAEYIAYERAGAVETARLRVVYGLPGVSRLVRDREFVLRALRVALPSGACVLCCRSVEPAAGDPAAGPMTIQGWMAASGYVVLPCDDSSCGVNMSLQVDPRGWIPSPIVNLSLEAIPLNLARLRGVLARLPPDEAGQLGEPHAQQTRLAKPAAGGDDDGAAASGGATSSASEGGGGSEWAPAREGWEDGEGESHKRARLEA</sequence>
<accession>A0A2V0NQB2</accession>
<dbReference type="AlphaFoldDB" id="A0A2V0NQB2"/>
<reference evidence="3 4" key="1">
    <citation type="journal article" date="2018" name="Sci. Rep.">
        <title>Raphidocelis subcapitata (=Pseudokirchneriella subcapitata) provides an insight into genome evolution and environmental adaptations in the Sphaeropleales.</title>
        <authorList>
            <person name="Suzuki S."/>
            <person name="Yamaguchi H."/>
            <person name="Nakajima N."/>
            <person name="Kawachi M."/>
        </authorList>
    </citation>
    <scope>NUCLEOTIDE SEQUENCE [LARGE SCALE GENOMIC DNA]</scope>
    <source>
        <strain evidence="3 4">NIES-35</strain>
    </source>
</reference>
<gene>
    <name evidence="3" type="ORF">Rsub_02041</name>
</gene>
<dbReference type="Gene3D" id="3.30.530.20">
    <property type="match status" value="1"/>
</dbReference>
<dbReference type="PROSITE" id="PS50848">
    <property type="entry name" value="START"/>
    <property type="match status" value="1"/>
</dbReference>
<feature type="domain" description="START" evidence="2">
    <location>
        <begin position="67"/>
        <end position="213"/>
    </location>
</feature>
<keyword evidence="4" id="KW-1185">Reference proteome</keyword>
<proteinExistence type="predicted"/>
<dbReference type="GO" id="GO:0008289">
    <property type="term" value="F:lipid binding"/>
    <property type="evidence" value="ECO:0007669"/>
    <property type="project" value="InterPro"/>
</dbReference>
<dbReference type="CDD" id="cd00177">
    <property type="entry name" value="START"/>
    <property type="match status" value="1"/>
</dbReference>
<dbReference type="InterPro" id="IPR023393">
    <property type="entry name" value="START-like_dom_sf"/>
</dbReference>
<evidence type="ECO:0000259" key="2">
    <source>
        <dbReference type="PROSITE" id="PS50848"/>
    </source>
</evidence>
<dbReference type="Proteomes" id="UP000247498">
    <property type="component" value="Unassembled WGS sequence"/>
</dbReference>
<name>A0A2V0NQB2_9CHLO</name>
<feature type="region of interest" description="Disordered" evidence="1">
    <location>
        <begin position="234"/>
        <end position="301"/>
    </location>
</feature>
<evidence type="ECO:0000313" key="3">
    <source>
        <dbReference type="EMBL" id="GBF89469.1"/>
    </source>
</evidence>
<dbReference type="InParanoid" id="A0A2V0NQB2"/>
<feature type="compositionally biased region" description="Basic and acidic residues" evidence="1">
    <location>
        <begin position="291"/>
        <end position="301"/>
    </location>
</feature>
<dbReference type="SUPFAM" id="SSF55961">
    <property type="entry name" value="Bet v1-like"/>
    <property type="match status" value="1"/>
</dbReference>
<organism evidence="3 4">
    <name type="scientific">Raphidocelis subcapitata</name>
    <dbReference type="NCBI Taxonomy" id="307507"/>
    <lineage>
        <taxon>Eukaryota</taxon>
        <taxon>Viridiplantae</taxon>
        <taxon>Chlorophyta</taxon>
        <taxon>core chlorophytes</taxon>
        <taxon>Chlorophyceae</taxon>
        <taxon>CS clade</taxon>
        <taxon>Sphaeropleales</taxon>
        <taxon>Selenastraceae</taxon>
        <taxon>Raphidocelis</taxon>
    </lineage>
</organism>
<evidence type="ECO:0000313" key="4">
    <source>
        <dbReference type="Proteomes" id="UP000247498"/>
    </source>
</evidence>
<evidence type="ECO:0000256" key="1">
    <source>
        <dbReference type="SAM" id="MobiDB-lite"/>
    </source>
</evidence>
<protein>
    <recommendedName>
        <fullName evidence="2">START domain-containing protein</fullName>
    </recommendedName>
</protein>
<comment type="caution">
    <text evidence="3">The sequence shown here is derived from an EMBL/GenBank/DDBJ whole genome shotgun (WGS) entry which is preliminary data.</text>
</comment>
<dbReference type="InterPro" id="IPR002913">
    <property type="entry name" value="START_lipid-bd_dom"/>
</dbReference>